<dbReference type="HOGENOM" id="CLU_066192_25_0_12"/>
<name>F4LP15_TREBD</name>
<accession>F4LP15</accession>
<reference evidence="3" key="1">
    <citation type="submission" date="2011-04" db="EMBL/GenBank/DDBJ databases">
        <title>The complete genome of Treponema brennaborense DSM 12168.</title>
        <authorList>
            <person name="Lucas S."/>
            <person name="Han J."/>
            <person name="Lapidus A."/>
            <person name="Bruce D."/>
            <person name="Goodwin L."/>
            <person name="Pitluck S."/>
            <person name="Peters L."/>
            <person name="Kyrpides N."/>
            <person name="Mavromatis K."/>
            <person name="Ivanova N."/>
            <person name="Mikhailova N."/>
            <person name="Pagani I."/>
            <person name="Teshima H."/>
            <person name="Detter J.C."/>
            <person name="Tapia R."/>
            <person name="Han C."/>
            <person name="Land M."/>
            <person name="Hauser L."/>
            <person name="Markowitz V."/>
            <person name="Cheng J.-F."/>
            <person name="Hugenholtz P."/>
            <person name="Woyke T."/>
            <person name="Wu D."/>
            <person name="Gronow S."/>
            <person name="Wellnitz S."/>
            <person name="Brambilla E."/>
            <person name="Klenk H.-P."/>
            <person name="Eisen J.A."/>
        </authorList>
    </citation>
    <scope>NUCLEOTIDE SEQUENCE [LARGE SCALE GENOMIC DNA]</scope>
    <source>
        <strain evidence="3">DSM 12168 / CIP 105900 / DD5/3</strain>
    </source>
</reference>
<keyword evidence="3" id="KW-1185">Reference proteome</keyword>
<dbReference type="InterPro" id="IPR010744">
    <property type="entry name" value="Phage_CI_N"/>
</dbReference>
<dbReference type="EMBL" id="CP002696">
    <property type="protein sequence ID" value="AEE15891.1"/>
    <property type="molecule type" value="Genomic_DNA"/>
</dbReference>
<dbReference type="RefSeq" id="WP_013757610.1">
    <property type="nucleotide sequence ID" value="NC_015500.1"/>
</dbReference>
<dbReference type="Gene3D" id="1.10.260.40">
    <property type="entry name" value="lambda repressor-like DNA-binding domains"/>
    <property type="match status" value="1"/>
</dbReference>
<evidence type="ECO:0000259" key="1">
    <source>
        <dbReference type="PROSITE" id="PS50943"/>
    </source>
</evidence>
<dbReference type="GO" id="GO:0003677">
    <property type="term" value="F:DNA binding"/>
    <property type="evidence" value="ECO:0007669"/>
    <property type="project" value="InterPro"/>
</dbReference>
<dbReference type="SMART" id="SM00530">
    <property type="entry name" value="HTH_XRE"/>
    <property type="match status" value="1"/>
</dbReference>
<dbReference type="KEGG" id="tbe:Trebr_0447"/>
<dbReference type="AlphaFoldDB" id="F4LP15"/>
<dbReference type="OrthoDB" id="362193at2"/>
<dbReference type="Pfam" id="PF07022">
    <property type="entry name" value="Phage_CI_repr"/>
    <property type="match status" value="1"/>
</dbReference>
<dbReference type="GO" id="GO:0045892">
    <property type="term" value="P:negative regulation of DNA-templated transcription"/>
    <property type="evidence" value="ECO:0007669"/>
    <property type="project" value="InterPro"/>
</dbReference>
<evidence type="ECO:0000313" key="3">
    <source>
        <dbReference type="Proteomes" id="UP000006546"/>
    </source>
</evidence>
<sequence>MFRDRLRDQLEYKGLLRKELSQLTGISKRTIDTYLDRQAVLPNVEIGVRLAKALDVTVEYLVTGEDSGSVRCGDVLPAKYAPYRLLFEKIIQLPESVQNEIDSFVDFKCMETKKKLNQEKKNAITAG</sequence>
<organism evidence="2 3">
    <name type="scientific">Treponema brennaborense (strain DSM 12168 / CIP 105900 / DD5/3)</name>
    <dbReference type="NCBI Taxonomy" id="906968"/>
    <lineage>
        <taxon>Bacteria</taxon>
        <taxon>Pseudomonadati</taxon>
        <taxon>Spirochaetota</taxon>
        <taxon>Spirochaetia</taxon>
        <taxon>Spirochaetales</taxon>
        <taxon>Treponemataceae</taxon>
        <taxon>Treponema</taxon>
    </lineage>
</organism>
<proteinExistence type="predicted"/>
<gene>
    <name evidence="2" type="ordered locus">Trebr_0447</name>
</gene>
<feature type="domain" description="HTH cro/C1-type" evidence="1">
    <location>
        <begin position="6"/>
        <end position="61"/>
    </location>
</feature>
<dbReference type="InterPro" id="IPR001387">
    <property type="entry name" value="Cro/C1-type_HTH"/>
</dbReference>
<evidence type="ECO:0000313" key="2">
    <source>
        <dbReference type="EMBL" id="AEE15891.1"/>
    </source>
</evidence>
<dbReference type="SUPFAM" id="SSF47413">
    <property type="entry name" value="lambda repressor-like DNA-binding domains"/>
    <property type="match status" value="1"/>
</dbReference>
<dbReference type="InterPro" id="IPR010982">
    <property type="entry name" value="Lambda_DNA-bd_dom_sf"/>
</dbReference>
<protein>
    <submittedName>
        <fullName evidence="2">Helix-turn-helix domain protein</fullName>
    </submittedName>
</protein>
<dbReference type="Proteomes" id="UP000006546">
    <property type="component" value="Chromosome"/>
</dbReference>
<dbReference type="CDD" id="cd00093">
    <property type="entry name" value="HTH_XRE"/>
    <property type="match status" value="1"/>
</dbReference>
<dbReference type="PROSITE" id="PS50943">
    <property type="entry name" value="HTH_CROC1"/>
    <property type="match status" value="1"/>
</dbReference>